<proteinExistence type="predicted"/>
<keyword evidence="2" id="KW-0472">Membrane</keyword>
<keyword evidence="2" id="KW-0812">Transmembrane</keyword>
<feature type="compositionally biased region" description="Low complexity" evidence="1">
    <location>
        <begin position="16"/>
        <end position="26"/>
    </location>
</feature>
<evidence type="ECO:0000256" key="1">
    <source>
        <dbReference type="SAM" id="MobiDB-lite"/>
    </source>
</evidence>
<evidence type="ECO:0000313" key="3">
    <source>
        <dbReference type="EMBL" id="KIM49525.1"/>
    </source>
</evidence>
<evidence type="ECO:0000256" key="2">
    <source>
        <dbReference type="SAM" id="Phobius"/>
    </source>
</evidence>
<accession>A0A0C3CLE3</accession>
<protein>
    <submittedName>
        <fullName evidence="3">Uncharacterized protein</fullName>
    </submittedName>
</protein>
<keyword evidence="2" id="KW-1133">Transmembrane helix</keyword>
<keyword evidence="4" id="KW-1185">Reference proteome</keyword>
<name>A0A0C3CLE3_HEBCY</name>
<organism evidence="3 4">
    <name type="scientific">Hebeloma cylindrosporum</name>
    <dbReference type="NCBI Taxonomy" id="76867"/>
    <lineage>
        <taxon>Eukaryota</taxon>
        <taxon>Fungi</taxon>
        <taxon>Dikarya</taxon>
        <taxon>Basidiomycota</taxon>
        <taxon>Agaricomycotina</taxon>
        <taxon>Agaricomycetes</taxon>
        <taxon>Agaricomycetidae</taxon>
        <taxon>Agaricales</taxon>
        <taxon>Agaricineae</taxon>
        <taxon>Hymenogastraceae</taxon>
        <taxon>Hebeloma</taxon>
    </lineage>
</organism>
<dbReference type="AlphaFoldDB" id="A0A0C3CLE3"/>
<dbReference type="HOGENOM" id="CLU_2097163_0_0_1"/>
<evidence type="ECO:0000313" key="4">
    <source>
        <dbReference type="Proteomes" id="UP000053424"/>
    </source>
</evidence>
<dbReference type="EMBL" id="KN831768">
    <property type="protein sequence ID" value="KIM49525.1"/>
    <property type="molecule type" value="Genomic_DNA"/>
</dbReference>
<reference evidence="3 4" key="1">
    <citation type="submission" date="2014-04" db="EMBL/GenBank/DDBJ databases">
        <authorList>
            <consortium name="DOE Joint Genome Institute"/>
            <person name="Kuo A."/>
            <person name="Gay G."/>
            <person name="Dore J."/>
            <person name="Kohler A."/>
            <person name="Nagy L.G."/>
            <person name="Floudas D."/>
            <person name="Copeland A."/>
            <person name="Barry K.W."/>
            <person name="Cichocki N."/>
            <person name="Veneault-Fourrey C."/>
            <person name="LaButti K."/>
            <person name="Lindquist E.A."/>
            <person name="Lipzen A."/>
            <person name="Lundell T."/>
            <person name="Morin E."/>
            <person name="Murat C."/>
            <person name="Sun H."/>
            <person name="Tunlid A."/>
            <person name="Henrissat B."/>
            <person name="Grigoriev I.V."/>
            <person name="Hibbett D.S."/>
            <person name="Martin F."/>
            <person name="Nordberg H.P."/>
            <person name="Cantor M.N."/>
            <person name="Hua S.X."/>
        </authorList>
    </citation>
    <scope>NUCLEOTIDE SEQUENCE [LARGE SCALE GENOMIC DNA]</scope>
    <source>
        <strain evidence="4">h7</strain>
    </source>
</reference>
<gene>
    <name evidence="3" type="ORF">M413DRAFT_110338</name>
</gene>
<reference evidence="4" key="2">
    <citation type="submission" date="2015-01" db="EMBL/GenBank/DDBJ databases">
        <title>Evolutionary Origins and Diversification of the Mycorrhizal Mutualists.</title>
        <authorList>
            <consortium name="DOE Joint Genome Institute"/>
            <consortium name="Mycorrhizal Genomics Consortium"/>
            <person name="Kohler A."/>
            <person name="Kuo A."/>
            <person name="Nagy L.G."/>
            <person name="Floudas D."/>
            <person name="Copeland A."/>
            <person name="Barry K.W."/>
            <person name="Cichocki N."/>
            <person name="Veneault-Fourrey C."/>
            <person name="LaButti K."/>
            <person name="Lindquist E.A."/>
            <person name="Lipzen A."/>
            <person name="Lundell T."/>
            <person name="Morin E."/>
            <person name="Murat C."/>
            <person name="Riley R."/>
            <person name="Ohm R."/>
            <person name="Sun H."/>
            <person name="Tunlid A."/>
            <person name="Henrissat B."/>
            <person name="Grigoriev I.V."/>
            <person name="Hibbett D.S."/>
            <person name="Martin F."/>
        </authorList>
    </citation>
    <scope>NUCLEOTIDE SEQUENCE [LARGE SCALE GENOMIC DNA]</scope>
    <source>
        <strain evidence="4">h7</strain>
    </source>
</reference>
<sequence length="116" mass="13235">MTTKSTRSSMPKKNSRASPTSSRAPPKTWKPKRNTPLPFLAHPTFVSQLYITFPCLHCVSILPLPCTAQKKKKSPRSPPCICISYTLQKLITVTLPVFLFSYFEKHISFLITYLYL</sequence>
<feature type="compositionally biased region" description="Polar residues" evidence="1">
    <location>
        <begin position="1"/>
        <end position="12"/>
    </location>
</feature>
<dbReference type="Proteomes" id="UP000053424">
    <property type="component" value="Unassembled WGS sequence"/>
</dbReference>
<feature type="transmembrane region" description="Helical" evidence="2">
    <location>
        <begin position="80"/>
        <end position="103"/>
    </location>
</feature>
<feature type="region of interest" description="Disordered" evidence="1">
    <location>
        <begin position="1"/>
        <end position="34"/>
    </location>
</feature>